<name>A0A6L2K3B7_TANCI</name>
<sequence>MSFSKRSGTDAVCYTKPLDSLKGWNDHFFWVDTFACPALFSWHTGKSVSRDSVPKSSKFNAEHYATLVAYPDPFHKYPEPFLCLIGMSRNYSLDENTVGERERDEGEPKLLETTVGHVVPLLPVSPDRSSGDLEVSVDKFLIREGVVNKWIRVILQTKVVDAGEPSHPAKKLRGDYEALGVSVVGGKSQSAVQRLLDGAVQHAEVRGGAIPTLPFVSSSVSITPERVGGDYTEFLAGDNLVPLKPLKEKLVSALVFGGDSSSAGGSHPISSDFSDRTGGDFLVGGIRTIVDPDSNL</sequence>
<dbReference type="AlphaFoldDB" id="A0A6L2K3B7"/>
<gene>
    <name evidence="1" type="ORF">Tci_014342</name>
</gene>
<accession>A0A6L2K3B7</accession>
<protein>
    <submittedName>
        <fullName evidence="1">Uncharacterized protein</fullName>
    </submittedName>
</protein>
<dbReference type="EMBL" id="BKCJ010001559">
    <property type="protein sequence ID" value="GEU42364.1"/>
    <property type="molecule type" value="Genomic_DNA"/>
</dbReference>
<reference evidence="1" key="1">
    <citation type="journal article" date="2019" name="Sci. Rep.">
        <title>Draft genome of Tanacetum cinerariifolium, the natural source of mosquito coil.</title>
        <authorList>
            <person name="Yamashiro T."/>
            <person name="Shiraishi A."/>
            <person name="Satake H."/>
            <person name="Nakayama K."/>
        </authorList>
    </citation>
    <scope>NUCLEOTIDE SEQUENCE</scope>
</reference>
<evidence type="ECO:0000313" key="1">
    <source>
        <dbReference type="EMBL" id="GEU42364.1"/>
    </source>
</evidence>
<organism evidence="1">
    <name type="scientific">Tanacetum cinerariifolium</name>
    <name type="common">Dalmatian daisy</name>
    <name type="synonym">Chrysanthemum cinerariifolium</name>
    <dbReference type="NCBI Taxonomy" id="118510"/>
    <lineage>
        <taxon>Eukaryota</taxon>
        <taxon>Viridiplantae</taxon>
        <taxon>Streptophyta</taxon>
        <taxon>Embryophyta</taxon>
        <taxon>Tracheophyta</taxon>
        <taxon>Spermatophyta</taxon>
        <taxon>Magnoliopsida</taxon>
        <taxon>eudicotyledons</taxon>
        <taxon>Gunneridae</taxon>
        <taxon>Pentapetalae</taxon>
        <taxon>asterids</taxon>
        <taxon>campanulids</taxon>
        <taxon>Asterales</taxon>
        <taxon>Asteraceae</taxon>
        <taxon>Asteroideae</taxon>
        <taxon>Anthemideae</taxon>
        <taxon>Anthemidinae</taxon>
        <taxon>Tanacetum</taxon>
    </lineage>
</organism>
<proteinExistence type="predicted"/>
<comment type="caution">
    <text evidence="1">The sequence shown here is derived from an EMBL/GenBank/DDBJ whole genome shotgun (WGS) entry which is preliminary data.</text>
</comment>